<dbReference type="RefSeq" id="WP_143009322.1">
    <property type="nucleotide sequence ID" value="NZ_FNCS01000002.1"/>
</dbReference>
<dbReference type="Pfam" id="PF14559">
    <property type="entry name" value="TPR_19"/>
    <property type="match status" value="1"/>
</dbReference>
<feature type="chain" id="PRO_5011643686" evidence="2">
    <location>
        <begin position="28"/>
        <end position="567"/>
    </location>
</feature>
<dbReference type="EMBL" id="FNCS01000002">
    <property type="protein sequence ID" value="SDG39655.1"/>
    <property type="molecule type" value="Genomic_DNA"/>
</dbReference>
<dbReference type="Proteomes" id="UP000199495">
    <property type="component" value="Unassembled WGS sequence"/>
</dbReference>
<dbReference type="Gene3D" id="1.25.40.10">
    <property type="entry name" value="Tetratricopeptide repeat domain"/>
    <property type="match status" value="2"/>
</dbReference>
<sequence>MQKLIVRPLTAMIVAALAMPLALPASAQTGLLPPRTQSVTGAYLAGIAALENLEANRAATYFREAAESDWDNPIYAGQTFLSYLLAGRISDAASMAQHVLDLNPQDELARLTLGAVALKERRYASAESTLARIPEASLVGVTAGIMRAWSKVGEGDLPAANQILNTVGQGGFEEFLVFHRAVMADLGGDRQSAITLAREAYEMDPFIPRIAEAYIRILGNAGQFEEAQSILDSFAEEGVVHPVVDSLRDDIANQTRPGLFADNVQAGAAEMLHGLGSALARDGSSELGVGFLRLAAYLDPQSAVISLSLGELLSTAGRYDDAETLFASVPSSSPLFVNSLIRLAENIDLKGDRDGAISRLENLLTTYPDNIEAYGILGDLLRYDEQWAEAAEAYSGIINSIETPRPRDWRFFYVRGISYERARMWDRAEEDFLRALELNPEHPDVLNYLGYTWVDRGENLNEALDMIERAVELSPRNGYIVDSLGWAFFKLGRIDEAVEQLETAVRILPADPEINDHLGDAYWMAGRQREAMFQWRIAIDVDEEGTVTERAAPKLIGGLDPDAPILD</sequence>
<keyword evidence="2" id="KW-0732">Signal</keyword>
<dbReference type="SUPFAM" id="SSF48452">
    <property type="entry name" value="TPR-like"/>
    <property type="match status" value="2"/>
</dbReference>
<dbReference type="PROSITE" id="PS50005">
    <property type="entry name" value="TPR"/>
    <property type="match status" value="2"/>
</dbReference>
<dbReference type="PANTHER" id="PTHR12558:SF13">
    <property type="entry name" value="CELL DIVISION CYCLE PROTEIN 27 HOMOLOG"/>
    <property type="match status" value="1"/>
</dbReference>
<organism evidence="3 4">
    <name type="scientific">Pelagibacterium luteolum</name>
    <dbReference type="NCBI Taxonomy" id="440168"/>
    <lineage>
        <taxon>Bacteria</taxon>
        <taxon>Pseudomonadati</taxon>
        <taxon>Pseudomonadota</taxon>
        <taxon>Alphaproteobacteria</taxon>
        <taxon>Hyphomicrobiales</taxon>
        <taxon>Devosiaceae</taxon>
        <taxon>Pelagibacterium</taxon>
    </lineage>
</organism>
<reference evidence="3 4" key="1">
    <citation type="submission" date="2016-10" db="EMBL/GenBank/DDBJ databases">
        <authorList>
            <person name="de Groot N.N."/>
        </authorList>
    </citation>
    <scope>NUCLEOTIDE SEQUENCE [LARGE SCALE GENOMIC DNA]</scope>
    <source>
        <strain evidence="3 4">CGMCC 1.10267</strain>
    </source>
</reference>
<evidence type="ECO:0000313" key="3">
    <source>
        <dbReference type="EMBL" id="SDG39655.1"/>
    </source>
</evidence>
<proteinExistence type="predicted"/>
<dbReference type="Pfam" id="PF13414">
    <property type="entry name" value="TPR_11"/>
    <property type="match status" value="1"/>
</dbReference>
<dbReference type="InterPro" id="IPR019734">
    <property type="entry name" value="TPR_rpt"/>
</dbReference>
<accession>A0A1G7TWG0</accession>
<dbReference type="STRING" id="440168.SAMN04487974_102391"/>
<dbReference type="InterPro" id="IPR011990">
    <property type="entry name" value="TPR-like_helical_dom_sf"/>
</dbReference>
<protein>
    <submittedName>
        <fullName evidence="3">Tetratricopeptide repeat-containing protein</fullName>
    </submittedName>
</protein>
<gene>
    <name evidence="3" type="ORF">SAMN04487974_102391</name>
</gene>
<dbReference type="SMART" id="SM00028">
    <property type="entry name" value="TPR"/>
    <property type="match status" value="6"/>
</dbReference>
<keyword evidence="1" id="KW-0802">TPR repeat</keyword>
<name>A0A1G7TWG0_9HYPH</name>
<evidence type="ECO:0000313" key="4">
    <source>
        <dbReference type="Proteomes" id="UP000199495"/>
    </source>
</evidence>
<feature type="repeat" description="TPR" evidence="1">
    <location>
        <begin position="409"/>
        <end position="442"/>
    </location>
</feature>
<feature type="repeat" description="TPR" evidence="1">
    <location>
        <begin position="478"/>
        <end position="511"/>
    </location>
</feature>
<keyword evidence="4" id="KW-1185">Reference proteome</keyword>
<dbReference type="PANTHER" id="PTHR12558">
    <property type="entry name" value="CELL DIVISION CYCLE 16,23,27"/>
    <property type="match status" value="1"/>
</dbReference>
<feature type="signal peptide" evidence="2">
    <location>
        <begin position="1"/>
        <end position="27"/>
    </location>
</feature>
<dbReference type="Pfam" id="PF13432">
    <property type="entry name" value="TPR_16"/>
    <property type="match status" value="2"/>
</dbReference>
<dbReference type="AlphaFoldDB" id="A0A1G7TWG0"/>
<evidence type="ECO:0000256" key="2">
    <source>
        <dbReference type="SAM" id="SignalP"/>
    </source>
</evidence>
<evidence type="ECO:0000256" key="1">
    <source>
        <dbReference type="PROSITE-ProRule" id="PRU00339"/>
    </source>
</evidence>
<dbReference type="OrthoDB" id="9766710at2"/>